<reference evidence="7 8" key="1">
    <citation type="submission" date="2016-08" db="EMBL/GenBank/DDBJ databases">
        <title>A Parts List for Fungal Cellulosomes Revealed by Comparative Genomics.</title>
        <authorList>
            <consortium name="DOE Joint Genome Institute"/>
            <person name="Haitjema C.H."/>
            <person name="Gilmore S.P."/>
            <person name="Henske J.K."/>
            <person name="Solomon K.V."/>
            <person name="De Groot R."/>
            <person name="Kuo A."/>
            <person name="Mondo S.J."/>
            <person name="Salamov A.A."/>
            <person name="Labutti K."/>
            <person name="Zhao Z."/>
            <person name="Chiniquy J."/>
            <person name="Barry K."/>
            <person name="Brewer H.M."/>
            <person name="Purvine S.O."/>
            <person name="Wright A.T."/>
            <person name="Boxma B."/>
            <person name="Van Alen T."/>
            <person name="Hackstein J.H."/>
            <person name="Baker S.E."/>
            <person name="Grigoriev I.V."/>
            <person name="O'Malley M.A."/>
        </authorList>
    </citation>
    <scope>NUCLEOTIDE SEQUENCE [LARGE SCALE GENOMIC DNA]</scope>
    <source>
        <strain evidence="7 8">S4</strain>
    </source>
</reference>
<comment type="caution">
    <text evidence="7">The sequence shown here is derived from an EMBL/GenBank/DDBJ whole genome shotgun (WGS) entry which is preliminary data.</text>
</comment>
<evidence type="ECO:0000313" key="8">
    <source>
        <dbReference type="Proteomes" id="UP000193944"/>
    </source>
</evidence>
<feature type="compositionally biased region" description="Low complexity" evidence="6">
    <location>
        <begin position="186"/>
        <end position="201"/>
    </location>
</feature>
<feature type="compositionally biased region" description="Low complexity" evidence="6">
    <location>
        <begin position="211"/>
        <end position="224"/>
    </location>
</feature>
<evidence type="ECO:0000256" key="5">
    <source>
        <dbReference type="ARBA" id="ARBA00040994"/>
    </source>
</evidence>
<accession>A0A1Y1WRP6</accession>
<feature type="non-terminal residue" evidence="7">
    <location>
        <position position="699"/>
    </location>
</feature>
<evidence type="ECO:0000256" key="1">
    <source>
        <dbReference type="ARBA" id="ARBA00004138"/>
    </source>
</evidence>
<dbReference type="InterPro" id="IPR001680">
    <property type="entry name" value="WD40_rpt"/>
</dbReference>
<dbReference type="EMBL" id="MCFG01000321">
    <property type="protein sequence ID" value="ORX76055.1"/>
    <property type="molecule type" value="Genomic_DNA"/>
</dbReference>
<feature type="region of interest" description="Disordered" evidence="6">
    <location>
        <begin position="310"/>
        <end position="329"/>
    </location>
</feature>
<reference evidence="7 8" key="2">
    <citation type="submission" date="2016-08" db="EMBL/GenBank/DDBJ databases">
        <title>Pervasive Adenine N6-methylation of Active Genes in Fungi.</title>
        <authorList>
            <consortium name="DOE Joint Genome Institute"/>
            <person name="Mondo S.J."/>
            <person name="Dannebaum R.O."/>
            <person name="Kuo R.C."/>
            <person name="Labutti K."/>
            <person name="Haridas S."/>
            <person name="Kuo A."/>
            <person name="Salamov A."/>
            <person name="Ahrendt S.R."/>
            <person name="Lipzen A."/>
            <person name="Sullivan W."/>
            <person name="Andreopoulos W.B."/>
            <person name="Clum A."/>
            <person name="Lindquist E."/>
            <person name="Daum C."/>
            <person name="Ramamoorthy G.K."/>
            <person name="Gryganskyi A."/>
            <person name="Culley D."/>
            <person name="Magnuson J.K."/>
            <person name="James T.Y."/>
            <person name="O'Malley M.A."/>
            <person name="Stajich J.E."/>
            <person name="Spatafora J.W."/>
            <person name="Visel A."/>
            <person name="Grigoriev I.V."/>
        </authorList>
    </citation>
    <scope>NUCLEOTIDE SEQUENCE [LARGE SCALE GENOMIC DNA]</scope>
    <source>
        <strain evidence="7 8">S4</strain>
    </source>
</reference>
<dbReference type="GO" id="GO:0031514">
    <property type="term" value="C:motile cilium"/>
    <property type="evidence" value="ECO:0007669"/>
    <property type="project" value="TreeGrafter"/>
</dbReference>
<feature type="compositionally biased region" description="Polar residues" evidence="6">
    <location>
        <begin position="630"/>
        <end position="640"/>
    </location>
</feature>
<keyword evidence="4" id="KW-0966">Cell projection</keyword>
<dbReference type="PANTHER" id="PTHR13720">
    <property type="entry name" value="WD-40 REPEAT PROTEIN"/>
    <property type="match status" value="1"/>
</dbReference>
<evidence type="ECO:0000313" key="7">
    <source>
        <dbReference type="EMBL" id="ORX76055.1"/>
    </source>
</evidence>
<dbReference type="InterPro" id="IPR036322">
    <property type="entry name" value="WD40_repeat_dom_sf"/>
</dbReference>
<keyword evidence="8" id="KW-1185">Reference proteome</keyword>
<name>A0A1Y1WRP6_9FUNG</name>
<evidence type="ECO:0000256" key="3">
    <source>
        <dbReference type="ARBA" id="ARBA00022737"/>
    </source>
</evidence>
<dbReference type="Pfam" id="PF00400">
    <property type="entry name" value="WD40"/>
    <property type="match status" value="2"/>
</dbReference>
<feature type="region of interest" description="Disordered" evidence="6">
    <location>
        <begin position="186"/>
        <end position="301"/>
    </location>
</feature>
<sequence length="699" mass="80062">MDDDTSYVLNYKWAFGLNHKITSGIQYLTSSNRNQVLYASAHTGVIYDYESNKQFLLRGHCNTITCLCKSHDDHWVATADSGPDSLIIVWDTQPSLTLKQEQEYQQQMLRNAKNTQILASNQENNEIDLPETISRESSTETIDFESLRNKDDTGNRLNLIIEREGSNSEEEEEEEEDDIENEIKNIITNDIDKPSSSSTNENENEEKNESINDLNSNNNNNNNNEEIKNDNQNEIQPISPNEETTSPTTPINQDEKDETTTTVTTDTAKVDNSNNNNNNDNEKKDENNTTNNDDENKNKNNNNTIIEKIEQNNNNDVEHIDDIFGSNNKNNNKVNEFHNDYDTEVFPVKTIVNPHHNCGVVTMKMSNDSKYLITLGADSPQTICIWNWTMEDLEPICEFQLSCERQEYIDFNPSNPFEFVTNGEKSIYFYTWDLENGIQQHKPLMTSKEFSKNKLKYTYTIFIPNTQKALSATENGSIILWDNCNLMNLSKKLDDGNKSAIKIMKLHNGPINVIDIINDKYFITGGEDGFIRIYDFQYRLYIWLEKINGGPVLSLSFNKNRPGPSIVNSINIPDFMVLTKHAKILHVFNGDNDEVNNKKRMMVNMKDNNSINSNNNNLDSITKILEENNQKPQVGKSSATENKKNLNDLSKNSPNYDIDKFITISRFPQFKIILEAQYEKVSSIQSHPLKPELAIAGYS</sequence>
<proteinExistence type="predicted"/>
<comment type="subcellular location">
    <subcellularLocation>
        <location evidence="1">Cell projection</location>
        <location evidence="1">Cilium</location>
    </subcellularLocation>
</comment>
<dbReference type="AlphaFoldDB" id="A0A1Y1WRP6"/>
<dbReference type="SUPFAM" id="SSF50978">
    <property type="entry name" value="WD40 repeat-like"/>
    <property type="match status" value="1"/>
</dbReference>
<evidence type="ECO:0000256" key="2">
    <source>
        <dbReference type="ARBA" id="ARBA00022574"/>
    </source>
</evidence>
<keyword evidence="2" id="KW-0853">WD repeat</keyword>
<evidence type="ECO:0000256" key="4">
    <source>
        <dbReference type="ARBA" id="ARBA00023273"/>
    </source>
</evidence>
<dbReference type="InterPro" id="IPR050630">
    <property type="entry name" value="WD_repeat_EMAP"/>
</dbReference>
<feature type="compositionally biased region" description="Low complexity" evidence="6">
    <location>
        <begin position="232"/>
        <end position="252"/>
    </location>
</feature>
<gene>
    <name evidence="7" type="ORF">BCR32DRAFT_284602</name>
</gene>
<evidence type="ECO:0000256" key="6">
    <source>
        <dbReference type="SAM" id="MobiDB-lite"/>
    </source>
</evidence>
<dbReference type="InterPro" id="IPR015943">
    <property type="entry name" value="WD40/YVTN_repeat-like_dom_sf"/>
</dbReference>
<keyword evidence="3" id="KW-0677">Repeat</keyword>
<feature type="compositionally biased region" description="Low complexity" evidence="6">
    <location>
        <begin position="260"/>
        <end position="279"/>
    </location>
</feature>
<dbReference type="Proteomes" id="UP000193944">
    <property type="component" value="Unassembled WGS sequence"/>
</dbReference>
<protein>
    <recommendedName>
        <fullName evidence="5">Cilia- and flagella-associated protein 251</fullName>
    </recommendedName>
</protein>
<organism evidence="7 8">
    <name type="scientific">Anaeromyces robustus</name>
    <dbReference type="NCBI Taxonomy" id="1754192"/>
    <lineage>
        <taxon>Eukaryota</taxon>
        <taxon>Fungi</taxon>
        <taxon>Fungi incertae sedis</taxon>
        <taxon>Chytridiomycota</taxon>
        <taxon>Chytridiomycota incertae sedis</taxon>
        <taxon>Neocallimastigomycetes</taxon>
        <taxon>Neocallimastigales</taxon>
        <taxon>Neocallimastigaceae</taxon>
        <taxon>Anaeromyces</taxon>
    </lineage>
</organism>
<dbReference type="STRING" id="1754192.A0A1Y1WRP6"/>
<dbReference type="PANTHER" id="PTHR13720:SF13">
    <property type="entry name" value="CILIA- AND FLAGELLA-ASSOCIATED PROTEIN 251"/>
    <property type="match status" value="1"/>
</dbReference>
<feature type="region of interest" description="Disordered" evidence="6">
    <location>
        <begin position="629"/>
        <end position="650"/>
    </location>
</feature>
<dbReference type="SMART" id="SM00320">
    <property type="entry name" value="WD40"/>
    <property type="match status" value="4"/>
</dbReference>
<dbReference type="Gene3D" id="2.130.10.10">
    <property type="entry name" value="YVTN repeat-like/Quinoprotein amine dehydrogenase"/>
    <property type="match status" value="2"/>
</dbReference>
<dbReference type="OrthoDB" id="2144470at2759"/>